<keyword evidence="1" id="KW-0472">Membrane</keyword>
<organism evidence="2">
    <name type="scientific">Rhipicephalus pulchellus</name>
    <name type="common">Yellow backed tick</name>
    <name type="synonym">Dermacentor pulchellus</name>
    <dbReference type="NCBI Taxonomy" id="72859"/>
    <lineage>
        <taxon>Eukaryota</taxon>
        <taxon>Metazoa</taxon>
        <taxon>Ecdysozoa</taxon>
        <taxon>Arthropoda</taxon>
        <taxon>Chelicerata</taxon>
        <taxon>Arachnida</taxon>
        <taxon>Acari</taxon>
        <taxon>Parasitiformes</taxon>
        <taxon>Ixodida</taxon>
        <taxon>Ixodoidea</taxon>
        <taxon>Ixodidae</taxon>
        <taxon>Rhipicephalinae</taxon>
        <taxon>Rhipicephalus</taxon>
        <taxon>Rhipicephalus</taxon>
    </lineage>
</organism>
<evidence type="ECO:0000256" key="1">
    <source>
        <dbReference type="SAM" id="Phobius"/>
    </source>
</evidence>
<reference evidence="2" key="2">
    <citation type="journal article" date="2015" name="J. Proteomics">
        <title>Sexual differences in the sialomes of the zebra tick, Rhipicephalus pulchellus.</title>
        <authorList>
            <person name="Tan A.W."/>
            <person name="Francischetti I.M."/>
            <person name="Slovak M."/>
            <person name="Kini R.M."/>
            <person name="Ribeiro J.M."/>
        </authorList>
    </citation>
    <scope>NUCLEOTIDE SEQUENCE</scope>
    <source>
        <tissue evidence="2">Salivary gland</tissue>
    </source>
</reference>
<keyword evidence="1" id="KW-1133">Transmembrane helix</keyword>
<sequence length="87" mass="10288">MPVPTVLPTGLLSFLLVYWSTSYCSYWSVAAMRWHLNIKRFQFALNFYKPGFTFSTFEETTSQLFRLMFIIYKTQNNCAVEHTQKKA</sequence>
<name>L7MMV8_RHIPC</name>
<reference evidence="2" key="1">
    <citation type="submission" date="2012-11" db="EMBL/GenBank/DDBJ databases">
        <authorList>
            <person name="Lucero-Rivera Y.E."/>
            <person name="Tovar-Ramirez D."/>
        </authorList>
    </citation>
    <scope>NUCLEOTIDE SEQUENCE</scope>
    <source>
        <tissue evidence="2">Salivary gland</tissue>
    </source>
</reference>
<protein>
    <submittedName>
        <fullName evidence="2">Putative secreted peptide</fullName>
    </submittedName>
</protein>
<evidence type="ECO:0000313" key="2">
    <source>
        <dbReference type="EMBL" id="JAA65023.1"/>
    </source>
</evidence>
<accession>L7MMV8</accession>
<dbReference type="AlphaFoldDB" id="L7MMV8"/>
<feature type="transmembrane region" description="Helical" evidence="1">
    <location>
        <begin position="12"/>
        <end position="32"/>
    </location>
</feature>
<feature type="non-terminal residue" evidence="2">
    <location>
        <position position="87"/>
    </location>
</feature>
<proteinExistence type="evidence at transcript level"/>
<dbReference type="EMBL" id="GACK01000011">
    <property type="protein sequence ID" value="JAA65023.1"/>
    <property type="molecule type" value="mRNA"/>
</dbReference>
<keyword evidence="1" id="KW-0812">Transmembrane</keyword>